<dbReference type="PROSITE" id="PS50987">
    <property type="entry name" value="HTH_ARSR_2"/>
    <property type="match status" value="1"/>
</dbReference>
<dbReference type="CDD" id="cd00090">
    <property type="entry name" value="HTH_ARSR"/>
    <property type="match status" value="1"/>
</dbReference>
<dbReference type="PRINTS" id="PR00778">
    <property type="entry name" value="HTHARSR"/>
</dbReference>
<dbReference type="EMBL" id="RFFG01000035">
    <property type="protein sequence ID" value="RMI42197.1"/>
    <property type="molecule type" value="Genomic_DNA"/>
</dbReference>
<dbReference type="Proteomes" id="UP000282674">
    <property type="component" value="Unassembled WGS sequence"/>
</dbReference>
<keyword evidence="3" id="KW-1185">Reference proteome</keyword>
<dbReference type="Gene3D" id="1.10.10.10">
    <property type="entry name" value="Winged helix-like DNA-binding domain superfamily/Winged helix DNA-binding domain"/>
    <property type="match status" value="1"/>
</dbReference>
<dbReference type="AlphaFoldDB" id="A0A3M2LXY6"/>
<feature type="domain" description="HTH arsR-type" evidence="1">
    <location>
        <begin position="11"/>
        <end position="105"/>
    </location>
</feature>
<dbReference type="InterPro" id="IPR036388">
    <property type="entry name" value="WH-like_DNA-bd_sf"/>
</dbReference>
<organism evidence="2 3">
    <name type="scientific">Actinomadura harenae</name>
    <dbReference type="NCBI Taxonomy" id="2483351"/>
    <lineage>
        <taxon>Bacteria</taxon>
        <taxon>Bacillati</taxon>
        <taxon>Actinomycetota</taxon>
        <taxon>Actinomycetes</taxon>
        <taxon>Streptosporangiales</taxon>
        <taxon>Thermomonosporaceae</taxon>
        <taxon>Actinomadura</taxon>
    </lineage>
</organism>
<name>A0A3M2LXY6_9ACTN</name>
<reference evidence="2 3" key="1">
    <citation type="submission" date="2018-10" db="EMBL/GenBank/DDBJ databases">
        <title>Isolation from soil.</title>
        <authorList>
            <person name="Hu J."/>
        </authorList>
    </citation>
    <scope>NUCLEOTIDE SEQUENCE [LARGE SCALE GENOMIC DNA]</scope>
    <source>
        <strain evidence="2 3">NEAU-Ht49</strain>
    </source>
</reference>
<evidence type="ECO:0000313" key="2">
    <source>
        <dbReference type="EMBL" id="RMI42197.1"/>
    </source>
</evidence>
<evidence type="ECO:0000259" key="1">
    <source>
        <dbReference type="PROSITE" id="PS50987"/>
    </source>
</evidence>
<accession>A0A3M2LXY6</accession>
<evidence type="ECO:0000313" key="3">
    <source>
        <dbReference type="Proteomes" id="UP000282674"/>
    </source>
</evidence>
<dbReference type="InterPro" id="IPR001845">
    <property type="entry name" value="HTH_ArsR_DNA-bd_dom"/>
</dbReference>
<dbReference type="InterPro" id="IPR011991">
    <property type="entry name" value="ArsR-like_HTH"/>
</dbReference>
<sequence>MRLMDSRTPSHPSVRDVTLQQILEALVDPVRRGIVTRLWDSDVDIKCGGFDLTVSKSTATHHFNVLREAGLIRQHYAGTARMNTLRRDELEEVFPGLVASIVTADRRTLAPAG</sequence>
<dbReference type="SMART" id="SM00418">
    <property type="entry name" value="HTH_ARSR"/>
    <property type="match status" value="1"/>
</dbReference>
<dbReference type="SUPFAM" id="SSF46785">
    <property type="entry name" value="Winged helix' DNA-binding domain"/>
    <property type="match status" value="1"/>
</dbReference>
<dbReference type="OrthoDB" id="4471357at2"/>
<gene>
    <name evidence="2" type="ORF">EBO15_20420</name>
</gene>
<dbReference type="GO" id="GO:0003700">
    <property type="term" value="F:DNA-binding transcription factor activity"/>
    <property type="evidence" value="ECO:0007669"/>
    <property type="project" value="InterPro"/>
</dbReference>
<proteinExistence type="predicted"/>
<protein>
    <submittedName>
        <fullName evidence="2">Transcriptional regulator</fullName>
    </submittedName>
</protein>
<dbReference type="InterPro" id="IPR036390">
    <property type="entry name" value="WH_DNA-bd_sf"/>
</dbReference>
<comment type="caution">
    <text evidence="2">The sequence shown here is derived from an EMBL/GenBank/DDBJ whole genome shotgun (WGS) entry which is preliminary data.</text>
</comment>